<dbReference type="InterPro" id="IPR052897">
    <property type="entry name" value="Sec-Metab_Biosynth_Hydrolase"/>
</dbReference>
<keyword evidence="2" id="KW-0378">Hydrolase</keyword>
<dbReference type="PANTHER" id="PTHR37017">
    <property type="entry name" value="AB HYDROLASE-1 DOMAIN-CONTAINING PROTEIN-RELATED"/>
    <property type="match status" value="1"/>
</dbReference>
<comment type="caution">
    <text evidence="2">The sequence shown here is derived from an EMBL/GenBank/DDBJ whole genome shotgun (WGS) entry which is preliminary data.</text>
</comment>
<dbReference type="Gene3D" id="3.40.50.1820">
    <property type="entry name" value="alpha/beta hydrolase"/>
    <property type="match status" value="1"/>
</dbReference>
<dbReference type="GO" id="GO:0016787">
    <property type="term" value="F:hydrolase activity"/>
    <property type="evidence" value="ECO:0007669"/>
    <property type="project" value="UniProtKB-KW"/>
</dbReference>
<organism evidence="2 3">
    <name type="scientific">Taibaiella soli</name>
    <dbReference type="NCBI Taxonomy" id="1649169"/>
    <lineage>
        <taxon>Bacteria</taxon>
        <taxon>Pseudomonadati</taxon>
        <taxon>Bacteroidota</taxon>
        <taxon>Chitinophagia</taxon>
        <taxon>Chitinophagales</taxon>
        <taxon>Chitinophagaceae</taxon>
        <taxon>Taibaiella</taxon>
    </lineage>
</organism>
<dbReference type="InterPro" id="IPR000073">
    <property type="entry name" value="AB_hydrolase_1"/>
</dbReference>
<dbReference type="OrthoDB" id="9112061at2"/>
<dbReference type="PANTHER" id="PTHR37017:SF11">
    <property type="entry name" value="ESTERASE_LIPASE_THIOESTERASE DOMAIN-CONTAINING PROTEIN"/>
    <property type="match status" value="1"/>
</dbReference>
<reference evidence="2 3" key="1">
    <citation type="submission" date="2018-06" db="EMBL/GenBank/DDBJ databases">
        <title>Mucibacter soli gen. nov., sp. nov., a new member of the family Chitinophagaceae producing mucin.</title>
        <authorList>
            <person name="Kim M.-K."/>
            <person name="Park S."/>
            <person name="Kim T.-S."/>
            <person name="Joung Y."/>
            <person name="Han J.-H."/>
            <person name="Kim S.B."/>
        </authorList>
    </citation>
    <scope>NUCLEOTIDE SEQUENCE [LARGE SCALE GENOMIC DNA]</scope>
    <source>
        <strain evidence="2 3">R1-15</strain>
    </source>
</reference>
<evidence type="ECO:0000313" key="3">
    <source>
        <dbReference type="Proteomes" id="UP000248745"/>
    </source>
</evidence>
<dbReference type="SUPFAM" id="SSF53474">
    <property type="entry name" value="alpha/beta-Hydrolases"/>
    <property type="match status" value="1"/>
</dbReference>
<keyword evidence="3" id="KW-1185">Reference proteome</keyword>
<gene>
    <name evidence="2" type="ORF">DN068_04405</name>
</gene>
<feature type="domain" description="AB hydrolase-1" evidence="1">
    <location>
        <begin position="30"/>
        <end position="243"/>
    </location>
</feature>
<proteinExistence type="predicted"/>
<dbReference type="AlphaFoldDB" id="A0A2W2AGD8"/>
<accession>A0A2W2AGD8</accession>
<evidence type="ECO:0000259" key="1">
    <source>
        <dbReference type="Pfam" id="PF12697"/>
    </source>
</evidence>
<dbReference type="EMBL" id="QKTW01000006">
    <property type="protein sequence ID" value="PZF74331.1"/>
    <property type="molecule type" value="Genomic_DNA"/>
</dbReference>
<dbReference type="Proteomes" id="UP000248745">
    <property type="component" value="Unassembled WGS sequence"/>
</dbReference>
<protein>
    <submittedName>
        <fullName evidence="2">Alpha/beta hydrolase</fullName>
    </submittedName>
</protein>
<dbReference type="Pfam" id="PF12697">
    <property type="entry name" value="Abhydrolase_6"/>
    <property type="match status" value="1"/>
</dbReference>
<dbReference type="InterPro" id="IPR029058">
    <property type="entry name" value="AB_hydrolase_fold"/>
</dbReference>
<evidence type="ECO:0000313" key="2">
    <source>
        <dbReference type="EMBL" id="PZF74331.1"/>
    </source>
</evidence>
<name>A0A2W2AGD8_9BACT</name>
<sequence>MHLCADNPNTINFKITKMEGKSNPNGIKNIVLVHGAFADGSGYKGIYEHLTQQGYNVTIVQNPLTSLKDDVKATNAVLDAQDGPAILAGHSWGGAVITEAGNHPNVAGLVYIAAFQPDKNESALTWFQSAPPAPENGILPPDDKGIVYYDKAKYHGGFCADLSKEQAAFMYASQGAFYGECFVTPLSEAAWRNKPSFAVIATEDKSINPDIQRNMYQRSNTKATEIKGSHVVFMSQPQKVAAVIVDAAQTVSGN</sequence>